<reference evidence="1 2" key="1">
    <citation type="submission" date="2018-05" db="EMBL/GenBank/DDBJ databases">
        <title>Complete Genome Sequence of Methylobacterium sp. 17Sr1-28.</title>
        <authorList>
            <person name="Srinivasan S."/>
        </authorList>
    </citation>
    <scope>NUCLEOTIDE SEQUENCE [LARGE SCALE GENOMIC DNA]</scope>
    <source>
        <strain evidence="1 2">17Sr1-28</strain>
    </source>
</reference>
<dbReference type="KEGG" id="mtea:DK419_15450"/>
<gene>
    <name evidence="1" type="ORF">DK419_15450</name>
</gene>
<accession>A0A2U8WQ10</accession>
<dbReference type="Proteomes" id="UP000245444">
    <property type="component" value="Chromosome"/>
</dbReference>
<evidence type="ECO:0000313" key="1">
    <source>
        <dbReference type="EMBL" id="AWN47530.1"/>
    </source>
</evidence>
<dbReference type="Gene3D" id="3.40.50.300">
    <property type="entry name" value="P-loop containing nucleotide triphosphate hydrolases"/>
    <property type="match status" value="1"/>
</dbReference>
<sequence>MNMHHPSGVQEAIAFLKLIDPIGRHHLDAFHPETNATEGRTFEPEAWDEIADWIRPRIGQRNLYFSVNEPKPGAPHKKLTKADIVAIRCVFVDADPHGDRDTARLELARRAEEVENGPLPATVSIDSGNGQQWFWKLGEKIGALTGGQWAEDQSRTLGRLFKGDAVQNIDRIMRLPGTVNLPTPKKLAKGLMGGMVRVTHSRGVTYTPETLAAYCAPTGPLERKETDAAVRTAMDDIDVDEAHSHGDFDALPDPLKARLVTAGARDGRLRGILDGTIDPPDDGSGSAWRAVLAAAMARHGFSAQDYANVVCAWPLGYPQHSGLDGLTLRVLSRDWGRCGAPASQDTTAERWFDGGAAPFSGEGGGLLFGISEPGQSRQEQIAWIDPTTWEGRAVVQREWEVDNLIPRREVTLLYGDGGIGKTLAAHQYATCAAAGVPWFGQNTRKARVMCFFCEDDADELHRRQVDINRSLGIEFGDLSDLRLVSRKHQDNFLMTLGRHGGELRLTEVWRQLLADAQGFGADVIILDTIADIFGGSEIDRVQVNYFVKTCLGGLAQGIGGSVMALGHPSQSGKIEGTSGSTAWNNAARSRLFLRYPKGVDRGDIRELEAKKLNYGPRGSLLKLRWKRGAFEVIGARMPAGATISVEVPRIDDTAEAAVAAAIMASPDERMSLARNSKYYAATVLRQRHPDLLEALTHNEVQEAVERLRQSGQLQETMIGRGEKSRSIKGLRILEALKVGHDREHSSIFS</sequence>
<dbReference type="RefSeq" id="WP_109959855.1">
    <property type="nucleotide sequence ID" value="NZ_CP029553.1"/>
</dbReference>
<evidence type="ECO:0000313" key="2">
    <source>
        <dbReference type="Proteomes" id="UP000245444"/>
    </source>
</evidence>
<dbReference type="SUPFAM" id="SSF52540">
    <property type="entry name" value="P-loop containing nucleoside triphosphate hydrolases"/>
    <property type="match status" value="1"/>
</dbReference>
<keyword evidence="2" id="KW-1185">Reference proteome</keyword>
<dbReference type="EMBL" id="CP029553">
    <property type="protein sequence ID" value="AWN47530.1"/>
    <property type="molecule type" value="Genomic_DNA"/>
</dbReference>
<organism evidence="1 2">
    <name type="scientific">Methylobacterium terrae</name>
    <dbReference type="NCBI Taxonomy" id="2202827"/>
    <lineage>
        <taxon>Bacteria</taxon>
        <taxon>Pseudomonadati</taxon>
        <taxon>Pseudomonadota</taxon>
        <taxon>Alphaproteobacteria</taxon>
        <taxon>Hyphomicrobiales</taxon>
        <taxon>Methylobacteriaceae</taxon>
        <taxon>Methylobacterium</taxon>
    </lineage>
</organism>
<name>A0A2U8WQ10_9HYPH</name>
<dbReference type="OrthoDB" id="9763644at2"/>
<dbReference type="Pfam" id="PF13481">
    <property type="entry name" value="AAA_25"/>
    <property type="match status" value="1"/>
</dbReference>
<dbReference type="AlphaFoldDB" id="A0A2U8WQ10"/>
<dbReference type="InterPro" id="IPR027417">
    <property type="entry name" value="P-loop_NTPase"/>
</dbReference>
<proteinExistence type="predicted"/>
<protein>
    <submittedName>
        <fullName evidence="1">Uncharacterized protein</fullName>
    </submittedName>
</protein>